<evidence type="ECO:0000313" key="4">
    <source>
        <dbReference type="Proteomes" id="UP000001551"/>
    </source>
</evidence>
<dbReference type="SUPFAM" id="SSF159713">
    <property type="entry name" value="Dhaf3308-like"/>
    <property type="match status" value="1"/>
</dbReference>
<dbReference type="RefSeq" id="WP_013484918.1">
    <property type="nucleotide sequence ID" value="NC_014828.1"/>
</dbReference>
<feature type="domain" description="DUF4213" evidence="2">
    <location>
        <begin position="5"/>
        <end position="85"/>
    </location>
</feature>
<protein>
    <recommendedName>
        <fullName evidence="5">DUF364 domain-containing protein</fullName>
    </recommendedName>
</protein>
<evidence type="ECO:0000259" key="2">
    <source>
        <dbReference type="Pfam" id="PF13938"/>
    </source>
</evidence>
<dbReference type="InterPro" id="IPR007161">
    <property type="entry name" value="DUF364"/>
</dbReference>
<organism evidence="3 4">
    <name type="scientific">Ethanoligenens harbinense (strain DSM 18485 / JCM 12961 / CGMCC 1.5033 / YUAN-3)</name>
    <dbReference type="NCBI Taxonomy" id="663278"/>
    <lineage>
        <taxon>Bacteria</taxon>
        <taxon>Bacillati</taxon>
        <taxon>Bacillota</taxon>
        <taxon>Clostridia</taxon>
        <taxon>Eubacteriales</taxon>
        <taxon>Oscillospiraceae</taxon>
        <taxon>Ethanoligenens</taxon>
    </lineage>
</organism>
<dbReference type="HOGENOM" id="CLU_076326_0_0_9"/>
<gene>
    <name evidence="3" type="ordered locus">Ethha_1004</name>
</gene>
<evidence type="ECO:0000259" key="1">
    <source>
        <dbReference type="Pfam" id="PF04016"/>
    </source>
</evidence>
<dbReference type="AlphaFoldDB" id="E6U457"/>
<dbReference type="Pfam" id="PF13938">
    <property type="entry name" value="DUF4213"/>
    <property type="match status" value="1"/>
</dbReference>
<dbReference type="KEGG" id="eha:Ethha_1004"/>
<dbReference type="STRING" id="663278.Ethha_1004"/>
<evidence type="ECO:0000313" key="3">
    <source>
        <dbReference type="EMBL" id="ADU26557.1"/>
    </source>
</evidence>
<dbReference type="eggNOG" id="COG2014">
    <property type="taxonomic scope" value="Bacteria"/>
</dbReference>
<name>E6U457_ETHHY</name>
<dbReference type="Pfam" id="PF04016">
    <property type="entry name" value="DUF364"/>
    <property type="match status" value="1"/>
</dbReference>
<dbReference type="Gene3D" id="3.40.50.11590">
    <property type="match status" value="1"/>
</dbReference>
<feature type="domain" description="Putative heavy-metal chelation" evidence="1">
    <location>
        <begin position="113"/>
        <end position="247"/>
    </location>
</feature>
<evidence type="ECO:0008006" key="5">
    <source>
        <dbReference type="Google" id="ProtNLM"/>
    </source>
</evidence>
<proteinExistence type="predicted"/>
<reference evidence="3 4" key="1">
    <citation type="submission" date="2010-12" db="EMBL/GenBank/DDBJ databases">
        <title>Complete sequence of Ethanoligenens harbinense YUAN-3.</title>
        <authorList>
            <person name="Lucas S."/>
            <person name="Copeland A."/>
            <person name="Lapidus A."/>
            <person name="Cheng J.-F."/>
            <person name="Bruce D."/>
            <person name="Goodwin L."/>
            <person name="Pitluck S."/>
            <person name="Chertkov O."/>
            <person name="Misra M."/>
            <person name="Detter J.C."/>
            <person name="Han C."/>
            <person name="Tapia R."/>
            <person name="Land M."/>
            <person name="Hauser L."/>
            <person name="Jeffries C."/>
            <person name="Kyrpides N."/>
            <person name="Ivanova N."/>
            <person name="Mikhailova N."/>
            <person name="Wang A."/>
            <person name="Mouttaki H."/>
            <person name="He Z."/>
            <person name="Zhou J."/>
            <person name="Hemme C.L."/>
            <person name="Woyke T."/>
        </authorList>
    </citation>
    <scope>NUCLEOTIDE SEQUENCE [LARGE SCALE GENOMIC DNA]</scope>
    <source>
        <strain evidence="4">DSM 18485 / JCM 12961 / CGMCC 1.5033 / YUAN-3</strain>
    </source>
</reference>
<sequence length="248" mass="27017">MWELYDALLDAMPEGMTVDEVVCGKGWTMVRSGENVGLAMTIHETARPRIFTRPWEGADLKEVAACVKSWNFEEAAVGMAAINAYHNAPAQAVKNGIALVTDGSAPEKDAFFSNIDAFRDKRVCVVGHFPYLEKRVAPYARLSILERMPCPGDFPDSACEYILPEQDFVFITGCTLVNKTMPRLLELSRQAHVVLVGPSVPLSTLLFDFGADELSGTVITDPALCAQLAAAEGGPSIFQAGQMVRFVK</sequence>
<accession>E6U457</accession>
<dbReference type="Proteomes" id="UP000001551">
    <property type="component" value="Chromosome"/>
</dbReference>
<dbReference type="Gene3D" id="3.30.390.100">
    <property type="match status" value="1"/>
</dbReference>
<keyword evidence="4" id="KW-1185">Reference proteome</keyword>
<dbReference type="InterPro" id="IPR025251">
    <property type="entry name" value="DUF4213"/>
</dbReference>
<dbReference type="EMBL" id="CP002400">
    <property type="protein sequence ID" value="ADU26557.1"/>
    <property type="molecule type" value="Genomic_DNA"/>
</dbReference>